<dbReference type="Proteomes" id="UP001293254">
    <property type="component" value="Unassembled WGS sequence"/>
</dbReference>
<sequence length="169" mass="17810">MPRDKVPRNPLSIASSNIENPRFSVVHVLRYGPSLPDEADTKMPFSMAPNAAIATGSAFKARPISAILDGVDFLSLSLGIDGLALYADPVAIATFAAIEKGIFVSSSSGNEGPYLETLHNGTLWVLNVAAGTIDREFQGTSSLGNGASATGLSLLPWKLLFNRIPNSSH</sequence>
<accession>A0AAE1YF86</accession>
<reference evidence="3" key="1">
    <citation type="submission" date="2020-06" db="EMBL/GenBank/DDBJ databases">
        <authorList>
            <person name="Li T."/>
            <person name="Hu X."/>
            <person name="Zhang T."/>
            <person name="Song X."/>
            <person name="Zhang H."/>
            <person name="Dai N."/>
            <person name="Sheng W."/>
            <person name="Hou X."/>
            <person name="Wei L."/>
        </authorList>
    </citation>
    <scope>NUCLEOTIDE SEQUENCE</scope>
    <source>
        <strain evidence="3">3651</strain>
        <tissue evidence="3">Leaf</tissue>
    </source>
</reference>
<organism evidence="3 4">
    <name type="scientific">Sesamum alatum</name>
    <dbReference type="NCBI Taxonomy" id="300844"/>
    <lineage>
        <taxon>Eukaryota</taxon>
        <taxon>Viridiplantae</taxon>
        <taxon>Streptophyta</taxon>
        <taxon>Embryophyta</taxon>
        <taxon>Tracheophyta</taxon>
        <taxon>Spermatophyta</taxon>
        <taxon>Magnoliopsida</taxon>
        <taxon>eudicotyledons</taxon>
        <taxon>Gunneridae</taxon>
        <taxon>Pentapetalae</taxon>
        <taxon>asterids</taxon>
        <taxon>lamiids</taxon>
        <taxon>Lamiales</taxon>
        <taxon>Pedaliaceae</taxon>
        <taxon>Sesamum</taxon>
    </lineage>
</organism>
<evidence type="ECO:0000256" key="2">
    <source>
        <dbReference type="ARBA" id="ARBA00022729"/>
    </source>
</evidence>
<keyword evidence="4" id="KW-1185">Reference proteome</keyword>
<keyword evidence="2" id="KW-0732">Signal</keyword>
<dbReference type="GO" id="GO:0004252">
    <property type="term" value="F:serine-type endopeptidase activity"/>
    <property type="evidence" value="ECO:0007669"/>
    <property type="project" value="InterPro"/>
</dbReference>
<comment type="caution">
    <text evidence="3">The sequence shown here is derived from an EMBL/GenBank/DDBJ whole genome shotgun (WGS) entry which is preliminary data.</text>
</comment>
<keyword evidence="3" id="KW-0378">Hydrolase</keyword>
<proteinExistence type="inferred from homology"/>
<dbReference type="SUPFAM" id="SSF52743">
    <property type="entry name" value="Subtilisin-like"/>
    <property type="match status" value="1"/>
</dbReference>
<dbReference type="AlphaFoldDB" id="A0AAE1YF86"/>
<dbReference type="GO" id="GO:0006508">
    <property type="term" value="P:proteolysis"/>
    <property type="evidence" value="ECO:0007669"/>
    <property type="project" value="UniProtKB-KW"/>
</dbReference>
<protein>
    <submittedName>
        <fullName evidence="3">Subtilisin-like protease SBT1.9</fullName>
    </submittedName>
</protein>
<evidence type="ECO:0000256" key="1">
    <source>
        <dbReference type="ARBA" id="ARBA00011073"/>
    </source>
</evidence>
<dbReference type="EMBL" id="JACGWO010000004">
    <property type="protein sequence ID" value="KAK4428962.1"/>
    <property type="molecule type" value="Genomic_DNA"/>
</dbReference>
<reference evidence="3" key="2">
    <citation type="journal article" date="2024" name="Plant">
        <title>Genomic evolution and insights into agronomic trait innovations of Sesamum species.</title>
        <authorList>
            <person name="Miao H."/>
            <person name="Wang L."/>
            <person name="Qu L."/>
            <person name="Liu H."/>
            <person name="Sun Y."/>
            <person name="Le M."/>
            <person name="Wang Q."/>
            <person name="Wei S."/>
            <person name="Zheng Y."/>
            <person name="Lin W."/>
            <person name="Duan Y."/>
            <person name="Cao H."/>
            <person name="Xiong S."/>
            <person name="Wang X."/>
            <person name="Wei L."/>
            <person name="Li C."/>
            <person name="Ma Q."/>
            <person name="Ju M."/>
            <person name="Zhao R."/>
            <person name="Li G."/>
            <person name="Mu C."/>
            <person name="Tian Q."/>
            <person name="Mei H."/>
            <person name="Zhang T."/>
            <person name="Gao T."/>
            <person name="Zhang H."/>
        </authorList>
    </citation>
    <scope>NUCLEOTIDE SEQUENCE</scope>
    <source>
        <strain evidence="3">3651</strain>
    </source>
</reference>
<dbReference type="InterPro" id="IPR045051">
    <property type="entry name" value="SBT"/>
</dbReference>
<name>A0AAE1YF86_9LAMI</name>
<dbReference type="PANTHER" id="PTHR10795">
    <property type="entry name" value="PROPROTEIN CONVERTASE SUBTILISIN/KEXIN"/>
    <property type="match status" value="1"/>
</dbReference>
<dbReference type="Gene3D" id="3.40.50.200">
    <property type="entry name" value="Peptidase S8/S53 domain"/>
    <property type="match status" value="1"/>
</dbReference>
<evidence type="ECO:0000313" key="3">
    <source>
        <dbReference type="EMBL" id="KAK4428962.1"/>
    </source>
</evidence>
<dbReference type="InterPro" id="IPR036852">
    <property type="entry name" value="Peptidase_S8/S53_dom_sf"/>
</dbReference>
<gene>
    <name evidence="3" type="ORF">Salat_1196200</name>
</gene>
<dbReference type="Gene3D" id="3.50.30.30">
    <property type="match status" value="1"/>
</dbReference>
<evidence type="ECO:0000313" key="4">
    <source>
        <dbReference type="Proteomes" id="UP001293254"/>
    </source>
</evidence>
<keyword evidence="3" id="KW-0645">Protease</keyword>
<comment type="similarity">
    <text evidence="1">Belongs to the peptidase S8 family.</text>
</comment>